<dbReference type="Gene3D" id="3.40.50.720">
    <property type="entry name" value="NAD(P)-binding Rossmann-like Domain"/>
    <property type="match status" value="1"/>
</dbReference>
<comment type="similarity">
    <text evidence="2">Belongs to the NAD(P)-dependent epimerase/dehydratase family.</text>
</comment>
<feature type="domain" description="NAD-dependent epimerase/dehydratase" evidence="3">
    <location>
        <begin position="5"/>
        <end position="229"/>
    </location>
</feature>
<dbReference type="EC" id="5.1.3.2" evidence="4"/>
<keyword evidence="4" id="KW-0413">Isomerase</keyword>
<accession>A0ABV2JUP1</accession>
<keyword evidence="5" id="KW-1185">Reference proteome</keyword>
<comment type="pathway">
    <text evidence="1">Bacterial outer membrane biogenesis; LPS O-antigen biosynthesis.</text>
</comment>
<proteinExistence type="inferred from homology"/>
<evidence type="ECO:0000259" key="3">
    <source>
        <dbReference type="Pfam" id="PF01370"/>
    </source>
</evidence>
<dbReference type="InterPro" id="IPR001509">
    <property type="entry name" value="Epimerase_deHydtase"/>
</dbReference>
<dbReference type="Pfam" id="PF01370">
    <property type="entry name" value="Epimerase"/>
    <property type="match status" value="1"/>
</dbReference>
<dbReference type="EMBL" id="JBEPMU010000003">
    <property type="protein sequence ID" value="MET3652552.1"/>
    <property type="molecule type" value="Genomic_DNA"/>
</dbReference>
<organism evidence="4 5">
    <name type="scientific">Dyella japonica</name>
    <dbReference type="NCBI Taxonomy" id="231455"/>
    <lineage>
        <taxon>Bacteria</taxon>
        <taxon>Pseudomonadati</taxon>
        <taxon>Pseudomonadota</taxon>
        <taxon>Gammaproteobacteria</taxon>
        <taxon>Lysobacterales</taxon>
        <taxon>Rhodanobacteraceae</taxon>
        <taxon>Dyella</taxon>
    </lineage>
</organism>
<gene>
    <name evidence="4" type="ORF">ABIC75_002284</name>
</gene>
<dbReference type="PANTHER" id="PTHR43000">
    <property type="entry name" value="DTDP-D-GLUCOSE 4,6-DEHYDRATASE-RELATED"/>
    <property type="match status" value="1"/>
</dbReference>
<sequence>MTDQVLVLGAYGFVGTHLIKALVGRGDKVIAVCRQPPDARFEGIETVIGTLNEPEHFSPLIARCRAVVHLASSSTPGSSAGEALAELRGNLQPTLALLEALQEHSQTKLVYVSSGGSLYGNNEGHASTEDSLIAPRSYHGAGKVAAEFFIRAWTQQFAATATILRPSNIYGPGQAGRPGFGIIPAAMDSIRHGKTLPVWGDGSTTRDYLYVDDFTDLCLRVLDAPRQPGTIVVNAADGVPTSINELLTTLEDVAGRRLDRHYEIGRPVDAPRIDMDTALAQRLFNWKSCVGLREGLKRTWEWFNTCQH</sequence>
<evidence type="ECO:0000313" key="4">
    <source>
        <dbReference type="EMBL" id="MET3652552.1"/>
    </source>
</evidence>
<name>A0ABV2JUP1_9GAMM</name>
<dbReference type="GO" id="GO:0003978">
    <property type="term" value="F:UDP-glucose 4-epimerase activity"/>
    <property type="evidence" value="ECO:0007669"/>
    <property type="project" value="UniProtKB-EC"/>
</dbReference>
<reference evidence="4 5" key="1">
    <citation type="submission" date="2024-06" db="EMBL/GenBank/DDBJ databases">
        <title>Sorghum-associated microbial communities from plants grown in Nebraska, USA.</title>
        <authorList>
            <person name="Schachtman D."/>
        </authorList>
    </citation>
    <scope>NUCLEOTIDE SEQUENCE [LARGE SCALE GENOMIC DNA]</scope>
    <source>
        <strain evidence="4 5">1073</strain>
    </source>
</reference>
<comment type="caution">
    <text evidence="4">The sequence shown here is derived from an EMBL/GenBank/DDBJ whole genome shotgun (WGS) entry which is preliminary data.</text>
</comment>
<evidence type="ECO:0000256" key="1">
    <source>
        <dbReference type="ARBA" id="ARBA00005125"/>
    </source>
</evidence>
<evidence type="ECO:0000313" key="5">
    <source>
        <dbReference type="Proteomes" id="UP001549184"/>
    </source>
</evidence>
<dbReference type="SUPFAM" id="SSF51735">
    <property type="entry name" value="NAD(P)-binding Rossmann-fold domains"/>
    <property type="match status" value="1"/>
</dbReference>
<dbReference type="RefSeq" id="WP_354013955.1">
    <property type="nucleotide sequence ID" value="NZ_JBEPMU010000003.1"/>
</dbReference>
<dbReference type="InterPro" id="IPR036291">
    <property type="entry name" value="NAD(P)-bd_dom_sf"/>
</dbReference>
<protein>
    <submittedName>
        <fullName evidence="4">UDP-glucose 4-epimerase</fullName>
        <ecNumber evidence="4">5.1.3.2</ecNumber>
    </submittedName>
</protein>
<dbReference type="Proteomes" id="UP001549184">
    <property type="component" value="Unassembled WGS sequence"/>
</dbReference>
<evidence type="ECO:0000256" key="2">
    <source>
        <dbReference type="ARBA" id="ARBA00007637"/>
    </source>
</evidence>